<evidence type="ECO:0000256" key="1">
    <source>
        <dbReference type="ARBA" id="ARBA00004141"/>
    </source>
</evidence>
<dbReference type="STRING" id="9258.ENSOANP00000027063"/>
<feature type="transmembrane region" description="Helical" evidence="9">
    <location>
        <begin position="140"/>
        <end position="162"/>
    </location>
</feature>
<keyword evidence="9" id="KW-0552">Olfaction</keyword>
<dbReference type="InterPro" id="IPR017452">
    <property type="entry name" value="GPCR_Rhodpsn_7TM"/>
</dbReference>
<feature type="transmembrane region" description="Helical" evidence="9">
    <location>
        <begin position="237"/>
        <end position="261"/>
    </location>
</feature>
<keyword evidence="7 8" id="KW-0807">Transducer</keyword>
<reference evidence="11 12" key="1">
    <citation type="journal article" date="2008" name="Nature">
        <title>Genome analysis of the platypus reveals unique signatures of evolution.</title>
        <authorList>
            <person name="Warren W.C."/>
            <person name="Hillier L.W."/>
            <person name="Marshall Graves J.A."/>
            <person name="Birney E."/>
            <person name="Ponting C.P."/>
            <person name="Grutzner F."/>
            <person name="Belov K."/>
            <person name="Miller W."/>
            <person name="Clarke L."/>
            <person name="Chinwalla A.T."/>
            <person name="Yang S.P."/>
            <person name="Heger A."/>
            <person name="Locke D.P."/>
            <person name="Miethke P."/>
            <person name="Waters P.D."/>
            <person name="Veyrunes F."/>
            <person name="Fulton L."/>
            <person name="Fulton B."/>
            <person name="Graves T."/>
            <person name="Wallis J."/>
            <person name="Puente X.S."/>
            <person name="Lopez-Otin C."/>
            <person name="Ordonez G.R."/>
            <person name="Eichler E.E."/>
            <person name="Chen L."/>
            <person name="Cheng Z."/>
            <person name="Deakin J.E."/>
            <person name="Alsop A."/>
            <person name="Thompson K."/>
            <person name="Kirby P."/>
            <person name="Papenfuss A.T."/>
            <person name="Wakefield M.J."/>
            <person name="Olender T."/>
            <person name="Lancet D."/>
            <person name="Huttley G.A."/>
            <person name="Smit A.F."/>
            <person name="Pask A."/>
            <person name="Temple-Smith P."/>
            <person name="Batzer M.A."/>
            <person name="Walker J.A."/>
            <person name="Konkel M.K."/>
            <person name="Harris R.S."/>
            <person name="Whittington C.M."/>
            <person name="Wong E.S."/>
            <person name="Gemmell N.J."/>
            <person name="Buschiazzo E."/>
            <person name="Vargas Jentzsch I.M."/>
            <person name="Merkel A."/>
            <person name="Schmitz J."/>
            <person name="Zemann A."/>
            <person name="Churakov G."/>
            <person name="Kriegs J.O."/>
            <person name="Brosius J."/>
            <person name="Murchison E.P."/>
            <person name="Sachidanandam R."/>
            <person name="Smith C."/>
            <person name="Hannon G.J."/>
            <person name="Tsend-Ayush E."/>
            <person name="McMillan D."/>
            <person name="Attenborough R."/>
            <person name="Rens W."/>
            <person name="Ferguson-Smith M."/>
            <person name="Lefevre C.M."/>
            <person name="Sharp J.A."/>
            <person name="Nicholas K.R."/>
            <person name="Ray D.A."/>
            <person name="Kube M."/>
            <person name="Reinhardt R."/>
            <person name="Pringle T.H."/>
            <person name="Taylor J."/>
            <person name="Jones R.C."/>
            <person name="Nixon B."/>
            <person name="Dacheux J.L."/>
            <person name="Niwa H."/>
            <person name="Sekita Y."/>
            <person name="Huang X."/>
            <person name="Stark A."/>
            <person name="Kheradpour P."/>
            <person name="Kellis M."/>
            <person name="Flicek P."/>
            <person name="Chen Y."/>
            <person name="Webber C."/>
            <person name="Hardison R."/>
            <person name="Nelson J."/>
            <person name="Hallsworth-Pepin K."/>
            <person name="Delehaunty K."/>
            <person name="Markovic C."/>
            <person name="Minx P."/>
            <person name="Feng Y."/>
            <person name="Kremitzki C."/>
            <person name="Mitreva M."/>
            <person name="Glasscock J."/>
            <person name="Wylie T."/>
            <person name="Wohldmann P."/>
            <person name="Thiru P."/>
            <person name="Nhan M.N."/>
            <person name="Pohl C.S."/>
            <person name="Smith S.M."/>
            <person name="Hou S."/>
            <person name="Nefedov M."/>
            <person name="de Jong P.J."/>
            <person name="Renfree M.B."/>
            <person name="Mardis E.R."/>
            <person name="Wilson R.K."/>
        </authorList>
    </citation>
    <scope>NUCLEOTIDE SEQUENCE [LARGE SCALE GENOMIC DNA]</scope>
    <source>
        <strain evidence="11 12">Glennie</strain>
    </source>
</reference>
<evidence type="ECO:0000259" key="10">
    <source>
        <dbReference type="PROSITE" id="PS50262"/>
    </source>
</evidence>
<evidence type="ECO:0000256" key="4">
    <source>
        <dbReference type="ARBA" id="ARBA00023040"/>
    </source>
</evidence>
<keyword evidence="4 8" id="KW-0297">G-protein coupled receptor</keyword>
<evidence type="ECO:0000256" key="7">
    <source>
        <dbReference type="ARBA" id="ARBA00023224"/>
    </source>
</evidence>
<comment type="subcellular location">
    <subcellularLocation>
        <location evidence="9">Cell membrane</location>
        <topology evidence="9">Multi-pass membrane protein</topology>
    </subcellularLocation>
    <subcellularLocation>
        <location evidence="1">Membrane</location>
        <topology evidence="1">Multi-pass membrane protein</topology>
    </subcellularLocation>
</comment>
<dbReference type="GO" id="GO:0005886">
    <property type="term" value="C:plasma membrane"/>
    <property type="evidence" value="ECO:0007669"/>
    <property type="project" value="UniProtKB-SubCell"/>
</dbReference>
<keyword evidence="12" id="KW-1185">Reference proteome</keyword>
<dbReference type="eggNOG" id="ENOG502RF3K">
    <property type="taxonomic scope" value="Eukaryota"/>
</dbReference>
<evidence type="ECO:0000313" key="11">
    <source>
        <dbReference type="Ensembl" id="ENSOANP00000027063.2"/>
    </source>
</evidence>
<organism evidence="11 12">
    <name type="scientific">Ornithorhynchus anatinus</name>
    <name type="common">Duckbill platypus</name>
    <dbReference type="NCBI Taxonomy" id="9258"/>
    <lineage>
        <taxon>Eukaryota</taxon>
        <taxon>Metazoa</taxon>
        <taxon>Chordata</taxon>
        <taxon>Craniata</taxon>
        <taxon>Vertebrata</taxon>
        <taxon>Euteleostomi</taxon>
        <taxon>Mammalia</taxon>
        <taxon>Monotremata</taxon>
        <taxon>Ornithorhynchidae</taxon>
        <taxon>Ornithorhynchus</taxon>
    </lineage>
</organism>
<feature type="transmembrane region" description="Helical" evidence="9">
    <location>
        <begin position="198"/>
        <end position="225"/>
    </location>
</feature>
<dbReference type="InterPro" id="IPR000725">
    <property type="entry name" value="Olfact_rcpt"/>
</dbReference>
<reference evidence="11" key="3">
    <citation type="submission" date="2025-09" db="UniProtKB">
        <authorList>
            <consortium name="Ensembl"/>
        </authorList>
    </citation>
    <scope>IDENTIFICATION</scope>
    <source>
        <strain evidence="11">Glennie</strain>
    </source>
</reference>
<evidence type="ECO:0000256" key="9">
    <source>
        <dbReference type="RuleBase" id="RU363047"/>
    </source>
</evidence>
<accession>F6YBX5</accession>
<sequence length="319" mass="36025">MGGGNYSGVTEFILVGLTDSIQMRAVLFVLFLPIYVLSVTGNLGLIGLIGLSPRRHTPMYFFLSHLAFVDFCYTSSITPNMLVDLVVELKSISFLACAIQVCCFITFINVEIFLLALMAYDRYVAICHPLLYTTVMSWKLCTQLVAGTYLYCFLVGFFHTFLTFRFSYCDSNVINHFYCDEVPLLALSCSDTRIKERLIFAFAGFNTLGSLLIVLISYIFILLAILRIRSSEGRYKAFSTCASHLTSVTIFYGTIIFMYLQPKSNHSLDTDKIASVFYTIVIPMLNPLIYSLRNQEVKGALKKKIGKISCMTPRVQFIK</sequence>
<reference evidence="11" key="2">
    <citation type="submission" date="2025-08" db="UniProtKB">
        <authorList>
            <consortium name="Ensembl"/>
        </authorList>
    </citation>
    <scope>IDENTIFICATION</scope>
    <source>
        <strain evidence="11">Glennie</strain>
    </source>
</reference>
<dbReference type="Pfam" id="PF13853">
    <property type="entry name" value="7tm_4"/>
    <property type="match status" value="1"/>
</dbReference>
<dbReference type="Ensembl" id="ENSOANT00000030863.2">
    <property type="protein sequence ID" value="ENSOANP00000027063.2"/>
    <property type="gene ID" value="ENSOANG00000021259.2"/>
</dbReference>
<dbReference type="OMA" id="ACHETHQ"/>
<feature type="domain" description="G-protein coupled receptors family 1 profile" evidence="10">
    <location>
        <begin position="41"/>
        <end position="290"/>
    </location>
</feature>
<evidence type="ECO:0000256" key="5">
    <source>
        <dbReference type="ARBA" id="ARBA00023136"/>
    </source>
</evidence>
<dbReference type="AlphaFoldDB" id="F6YBX5"/>
<dbReference type="CDD" id="cd15413">
    <property type="entry name" value="7tmA_OR8K-like"/>
    <property type="match status" value="1"/>
</dbReference>
<dbReference type="PRINTS" id="PR00237">
    <property type="entry name" value="GPCRRHODOPSN"/>
</dbReference>
<name>F6YBX5_ORNAN</name>
<dbReference type="PRINTS" id="PR00245">
    <property type="entry name" value="OLFACTORYR"/>
</dbReference>
<dbReference type="GO" id="GO:0004984">
    <property type="term" value="F:olfactory receptor activity"/>
    <property type="evidence" value="ECO:0007669"/>
    <property type="project" value="InterPro"/>
</dbReference>
<feature type="transmembrane region" description="Helical" evidence="9">
    <location>
        <begin position="91"/>
        <end position="120"/>
    </location>
</feature>
<dbReference type="InParanoid" id="F6YBX5"/>
<dbReference type="GO" id="GO:0004930">
    <property type="term" value="F:G protein-coupled receptor activity"/>
    <property type="evidence" value="ECO:0007669"/>
    <property type="project" value="UniProtKB-KW"/>
</dbReference>
<dbReference type="FunCoup" id="F6YBX5">
    <property type="interactions" value="466"/>
</dbReference>
<keyword evidence="9" id="KW-0716">Sensory transduction</keyword>
<feature type="transmembrane region" description="Helical" evidence="9">
    <location>
        <begin position="25"/>
        <end position="48"/>
    </location>
</feature>
<keyword evidence="2 8" id="KW-0812">Transmembrane</keyword>
<protein>
    <recommendedName>
        <fullName evidence="9">Olfactory receptor</fullName>
    </recommendedName>
</protein>
<feature type="transmembrane region" description="Helical" evidence="9">
    <location>
        <begin position="273"/>
        <end position="292"/>
    </location>
</feature>
<dbReference type="SUPFAM" id="SSF81321">
    <property type="entry name" value="Family A G protein-coupled receptor-like"/>
    <property type="match status" value="1"/>
</dbReference>
<comment type="similarity">
    <text evidence="8">Belongs to the G-protein coupled receptor 1 family.</text>
</comment>
<dbReference type="GeneTree" id="ENSGT00950000182718"/>
<dbReference type="HOGENOM" id="CLU_012526_1_0_1"/>
<evidence type="ECO:0000256" key="3">
    <source>
        <dbReference type="ARBA" id="ARBA00022989"/>
    </source>
</evidence>
<dbReference type="FunFam" id="1.20.1070.10:FF:000003">
    <property type="entry name" value="Olfactory receptor"/>
    <property type="match status" value="1"/>
</dbReference>
<evidence type="ECO:0000256" key="6">
    <source>
        <dbReference type="ARBA" id="ARBA00023170"/>
    </source>
</evidence>
<dbReference type="Proteomes" id="UP000002279">
    <property type="component" value="Chromosome 3"/>
</dbReference>
<evidence type="ECO:0000256" key="8">
    <source>
        <dbReference type="RuleBase" id="RU000688"/>
    </source>
</evidence>
<feature type="transmembrane region" description="Helical" evidence="9">
    <location>
        <begin position="60"/>
        <end position="79"/>
    </location>
</feature>
<dbReference type="Gene3D" id="1.20.1070.10">
    <property type="entry name" value="Rhodopsin 7-helix transmembrane proteins"/>
    <property type="match status" value="1"/>
</dbReference>
<dbReference type="PROSITE" id="PS00237">
    <property type="entry name" value="G_PROTEIN_RECEP_F1_1"/>
    <property type="match status" value="1"/>
</dbReference>
<keyword evidence="6 8" id="KW-0675">Receptor</keyword>
<dbReference type="PROSITE" id="PS50262">
    <property type="entry name" value="G_PROTEIN_RECEP_F1_2"/>
    <property type="match status" value="1"/>
</dbReference>
<keyword evidence="9" id="KW-1003">Cell membrane</keyword>
<evidence type="ECO:0000313" key="12">
    <source>
        <dbReference type="Proteomes" id="UP000002279"/>
    </source>
</evidence>
<dbReference type="PANTHER" id="PTHR48018">
    <property type="entry name" value="OLFACTORY RECEPTOR"/>
    <property type="match status" value="1"/>
</dbReference>
<proteinExistence type="inferred from homology"/>
<evidence type="ECO:0000256" key="2">
    <source>
        <dbReference type="ARBA" id="ARBA00022692"/>
    </source>
</evidence>
<keyword evidence="5 9" id="KW-0472">Membrane</keyword>
<keyword evidence="3 9" id="KW-1133">Transmembrane helix</keyword>
<dbReference type="InterPro" id="IPR000276">
    <property type="entry name" value="GPCR_Rhodpsn"/>
</dbReference>